<protein>
    <submittedName>
        <fullName evidence="2">Uncharacterized protein</fullName>
    </submittedName>
</protein>
<dbReference type="EMBL" id="GBXM01014152">
    <property type="protein sequence ID" value="JAH94425.1"/>
    <property type="molecule type" value="Transcribed_RNA"/>
</dbReference>
<keyword evidence="1" id="KW-0812">Transmembrane</keyword>
<evidence type="ECO:0000256" key="1">
    <source>
        <dbReference type="SAM" id="Phobius"/>
    </source>
</evidence>
<sequence length="50" mass="5662">MSHQVVFKTSMFLSMHFQAILLLGYTGSDGVLIVFLRHPCLVERKILLGN</sequence>
<organism evidence="2">
    <name type="scientific">Anguilla anguilla</name>
    <name type="common">European freshwater eel</name>
    <name type="synonym">Muraena anguilla</name>
    <dbReference type="NCBI Taxonomy" id="7936"/>
    <lineage>
        <taxon>Eukaryota</taxon>
        <taxon>Metazoa</taxon>
        <taxon>Chordata</taxon>
        <taxon>Craniata</taxon>
        <taxon>Vertebrata</taxon>
        <taxon>Euteleostomi</taxon>
        <taxon>Actinopterygii</taxon>
        <taxon>Neopterygii</taxon>
        <taxon>Teleostei</taxon>
        <taxon>Anguilliformes</taxon>
        <taxon>Anguillidae</taxon>
        <taxon>Anguilla</taxon>
    </lineage>
</organism>
<dbReference type="AlphaFoldDB" id="A0A0E9WXU9"/>
<name>A0A0E9WXU9_ANGAN</name>
<keyword evidence="1" id="KW-1133">Transmembrane helix</keyword>
<keyword evidence="1" id="KW-0472">Membrane</keyword>
<evidence type="ECO:0000313" key="2">
    <source>
        <dbReference type="EMBL" id="JAH94425.1"/>
    </source>
</evidence>
<reference evidence="2" key="2">
    <citation type="journal article" date="2015" name="Fish Shellfish Immunol.">
        <title>Early steps in the European eel (Anguilla anguilla)-Vibrio vulnificus interaction in the gills: Role of the RtxA13 toxin.</title>
        <authorList>
            <person name="Callol A."/>
            <person name="Pajuelo D."/>
            <person name="Ebbesson L."/>
            <person name="Teles M."/>
            <person name="MacKenzie S."/>
            <person name="Amaro C."/>
        </authorList>
    </citation>
    <scope>NUCLEOTIDE SEQUENCE</scope>
</reference>
<proteinExistence type="predicted"/>
<reference evidence="2" key="1">
    <citation type="submission" date="2014-11" db="EMBL/GenBank/DDBJ databases">
        <authorList>
            <person name="Amaro Gonzalez C."/>
        </authorList>
    </citation>
    <scope>NUCLEOTIDE SEQUENCE</scope>
</reference>
<feature type="transmembrane region" description="Helical" evidence="1">
    <location>
        <begin position="15"/>
        <end position="36"/>
    </location>
</feature>
<accession>A0A0E9WXU9</accession>